<feature type="region of interest" description="Disordered" evidence="1">
    <location>
        <begin position="428"/>
        <end position="488"/>
    </location>
</feature>
<evidence type="ECO:0000256" key="1">
    <source>
        <dbReference type="SAM" id="MobiDB-lite"/>
    </source>
</evidence>
<dbReference type="AlphaFoldDB" id="A0A835V159"/>
<proteinExistence type="predicted"/>
<sequence>MEHEGRIHSNLRRNVNITDEISPRFHIRTPSNSCHDFCKYGKKHDGVPAHLERSEVPCEHCSLKRIGSPPARRSRRLSELKSASQPESMSRINKSQQSDVSGNLLECYVESESMPKTPSSFQKSIVACECNSLVEDGSPTEPKIITPEDLDVETSRQAKGRPDRFGCTKKESSDVTRKSMNSAMGVSSKDAAGFKLKEQKLVKGLNIGEKQRREVAMMRSRQLAKTIASIRVKGKKTIDRPGKPKIPPLGDEPVQSVRHQEAALIYVDNQNSSSCPIITKKRSMSPKRMQISSKPALQLKTKSPVLKHMPQLMVTERITGQRSLEKSMMSMTASMLKVGGKKVSKPNAAASLYKSNSSVAPKRSVKSQVRSGRLDSEKVEEKILYVVQQKLLTPKHIKMRSPQQSSTSFPSRSSISCSKNVLSSFKEAKGGAHLQSGDKTRSPLCSDRNDDKRKQKKITNVPVEDDSLPPRSIPSHERKVGGVQRGSTGQRRLRFRNANGAAETQSSMGEISMKSLTNVRQPNVANLTTRSHDPHFVLRHQDVQEKNSQVVLFNDVIEETANRLAEVRKSKVKALVGAFETIISLQERAIY</sequence>
<feature type="compositionally biased region" description="Basic and acidic residues" evidence="1">
    <location>
        <begin position="428"/>
        <end position="453"/>
    </location>
</feature>
<evidence type="ECO:0000313" key="4">
    <source>
        <dbReference type="EMBL" id="KAG0481895.1"/>
    </source>
</evidence>
<feature type="region of interest" description="Disordered" evidence="1">
    <location>
        <begin position="232"/>
        <end position="254"/>
    </location>
</feature>
<feature type="region of interest" description="Disordered" evidence="1">
    <location>
        <begin position="396"/>
        <end position="415"/>
    </location>
</feature>
<evidence type="ECO:0000313" key="3">
    <source>
        <dbReference type="EMBL" id="KAG0479291.1"/>
    </source>
</evidence>
<dbReference type="EMBL" id="JADCNL010000005">
    <property type="protein sequence ID" value="KAG0479291.1"/>
    <property type="molecule type" value="Genomic_DNA"/>
</dbReference>
<dbReference type="Proteomes" id="UP000636800">
    <property type="component" value="Chromosome 5"/>
</dbReference>
<feature type="compositionally biased region" description="Basic and acidic residues" evidence="1">
    <location>
        <begin position="154"/>
        <end position="177"/>
    </location>
</feature>
<feature type="domain" description="Calmodulin-binding" evidence="2">
    <location>
        <begin position="466"/>
        <end position="584"/>
    </location>
</feature>
<evidence type="ECO:0000313" key="5">
    <source>
        <dbReference type="Proteomes" id="UP000636800"/>
    </source>
</evidence>
<protein>
    <recommendedName>
        <fullName evidence="2">Calmodulin-binding domain-containing protein</fullName>
    </recommendedName>
</protein>
<organism evidence="3 5">
    <name type="scientific">Vanilla planifolia</name>
    <name type="common">Vanilla</name>
    <dbReference type="NCBI Taxonomy" id="51239"/>
    <lineage>
        <taxon>Eukaryota</taxon>
        <taxon>Viridiplantae</taxon>
        <taxon>Streptophyta</taxon>
        <taxon>Embryophyta</taxon>
        <taxon>Tracheophyta</taxon>
        <taxon>Spermatophyta</taxon>
        <taxon>Magnoliopsida</taxon>
        <taxon>Liliopsida</taxon>
        <taxon>Asparagales</taxon>
        <taxon>Orchidaceae</taxon>
        <taxon>Vanilloideae</taxon>
        <taxon>Vanilleae</taxon>
        <taxon>Vanilla</taxon>
    </lineage>
</organism>
<comment type="caution">
    <text evidence="3">The sequence shown here is derived from an EMBL/GenBank/DDBJ whole genome shotgun (WGS) entry which is preliminary data.</text>
</comment>
<feature type="compositionally biased region" description="Low complexity" evidence="1">
    <location>
        <begin position="400"/>
        <end position="415"/>
    </location>
</feature>
<evidence type="ECO:0000259" key="2">
    <source>
        <dbReference type="SMART" id="SM01054"/>
    </source>
</evidence>
<dbReference type="PANTHER" id="PTHR33349">
    <property type="entry name" value="EMB|CAB62594.1"/>
    <property type="match status" value="1"/>
</dbReference>
<keyword evidence="5" id="KW-1185">Reference proteome</keyword>
<reference evidence="5 6" key="1">
    <citation type="journal article" date="2020" name="Nat. Food">
        <title>A phased Vanilla planifolia genome enables genetic improvement of flavour and production.</title>
        <authorList>
            <person name="Hasing T."/>
            <person name="Tang H."/>
            <person name="Brym M."/>
            <person name="Khazi F."/>
            <person name="Huang T."/>
            <person name="Chambers A.H."/>
        </authorList>
    </citation>
    <scope>NUCLEOTIDE SEQUENCE [LARGE SCALE GENOMIC DNA]</scope>
    <source>
        <tissue evidence="3">Leaf</tissue>
    </source>
</reference>
<dbReference type="PANTHER" id="PTHR33349:SF41">
    <property type="entry name" value="EMB|CAB62594.1"/>
    <property type="match status" value="1"/>
</dbReference>
<dbReference type="Pfam" id="PF07839">
    <property type="entry name" value="CaM_binding"/>
    <property type="match status" value="1"/>
</dbReference>
<feature type="region of interest" description="Disordered" evidence="1">
    <location>
        <begin position="352"/>
        <end position="373"/>
    </location>
</feature>
<feature type="compositionally biased region" description="Polar residues" evidence="1">
    <location>
        <begin position="81"/>
        <end position="97"/>
    </location>
</feature>
<dbReference type="SMART" id="SM01054">
    <property type="entry name" value="CaM_binding"/>
    <property type="match status" value="1"/>
</dbReference>
<feature type="region of interest" description="Disordered" evidence="1">
    <location>
        <begin position="154"/>
        <end position="186"/>
    </location>
</feature>
<evidence type="ECO:0000313" key="6">
    <source>
        <dbReference type="Proteomes" id="UP000639772"/>
    </source>
</evidence>
<dbReference type="Proteomes" id="UP000639772">
    <property type="component" value="Unassembled WGS sequence"/>
</dbReference>
<accession>A0A835V159</accession>
<dbReference type="EMBL" id="JADCNM010000005">
    <property type="protein sequence ID" value="KAG0481895.1"/>
    <property type="molecule type" value="Genomic_DNA"/>
</dbReference>
<dbReference type="GO" id="GO:0005516">
    <property type="term" value="F:calmodulin binding"/>
    <property type="evidence" value="ECO:0007669"/>
    <property type="project" value="InterPro"/>
</dbReference>
<gene>
    <name evidence="4" type="ORF">HPP92_009979</name>
    <name evidence="3" type="ORF">HPP92_010149</name>
</gene>
<feature type="region of interest" description="Disordered" evidence="1">
    <location>
        <begin position="69"/>
        <end position="97"/>
    </location>
</feature>
<name>A0A835V159_VANPL</name>
<dbReference type="InterPro" id="IPR012417">
    <property type="entry name" value="CaM-bd_dom_pln"/>
</dbReference>